<evidence type="ECO:0000256" key="1">
    <source>
        <dbReference type="ARBA" id="ARBA00023015"/>
    </source>
</evidence>
<feature type="region of interest" description="SAW" evidence="3">
    <location>
        <begin position="335"/>
        <end position="412"/>
    </location>
</feature>
<organism evidence="4 5">
    <name type="scientific">Striga asiatica</name>
    <name type="common">Asiatic witchweed</name>
    <name type="synonym">Buchnera asiatica</name>
    <dbReference type="NCBI Taxonomy" id="4170"/>
    <lineage>
        <taxon>Eukaryota</taxon>
        <taxon>Viridiplantae</taxon>
        <taxon>Streptophyta</taxon>
        <taxon>Embryophyta</taxon>
        <taxon>Tracheophyta</taxon>
        <taxon>Spermatophyta</taxon>
        <taxon>Magnoliopsida</taxon>
        <taxon>eudicotyledons</taxon>
        <taxon>Gunneridae</taxon>
        <taxon>Pentapetalae</taxon>
        <taxon>asterids</taxon>
        <taxon>lamiids</taxon>
        <taxon>Lamiales</taxon>
        <taxon>Orobanchaceae</taxon>
        <taxon>Buchnereae</taxon>
        <taxon>Striga</taxon>
    </lineage>
</organism>
<evidence type="ECO:0000256" key="3">
    <source>
        <dbReference type="PROSITE-ProRule" id="PRU01191"/>
    </source>
</evidence>
<dbReference type="OrthoDB" id="1913536at2759"/>
<name>A0A5A7P8K7_STRAF</name>
<dbReference type="PANTHER" id="PTHR31636">
    <property type="entry name" value="OSJNBA0084A10.13 PROTEIN-RELATED"/>
    <property type="match status" value="1"/>
</dbReference>
<keyword evidence="5" id="KW-1185">Reference proteome</keyword>
<gene>
    <name evidence="4" type="ORF">STAS_04691</name>
</gene>
<dbReference type="AlphaFoldDB" id="A0A5A7P8K7"/>
<sequence length="460" mass="50850">MLHQHNNKKLPYPPPSKHYLTPSPDPFFSQSPALSSALSGKNNWSSDILVELVKAIADDSNSSRARQLMCLIIELSSPYGDIDQKLAFYFIQAIFCQLAGSGPQTYRTLIAASEKTSSFESTRKMLLRFQEVSPWLTFGHVACNGAIMDAVEGERRIHIIDASNTLCTQWPTLLEAIATRADDAPHVTITAVVSQGFSAVMREIGKRMEKFARLMGVPFGFNIKHLVGDLSDLDFEGLGIRGDETLVVNCVGSLRVVKSIGGIRNKLISDLGKLKPRVLTIVEESADFGGDDCFGECVRFYWAYLESLDDCFPMASEERLMLERAAGRAVVDLVASPPEESEERRDTAAGWCRRLRSAGFRAAAFGEEVRHDVGALLRRYDRDGWSVGERSDSGGIFLSWKDEPLVWASAWRPACKPPRQRLYACPSSSQLLRVFHLHDAGLDQAFINVAESCACASSST</sequence>
<feature type="region of interest" description="VHIID" evidence="3">
    <location>
        <begin position="126"/>
        <end position="191"/>
    </location>
</feature>
<proteinExistence type="inferred from homology"/>
<keyword evidence="2" id="KW-0804">Transcription</keyword>
<comment type="similarity">
    <text evidence="3">Belongs to the GRAS family.</text>
</comment>
<feature type="short sequence motif" description="VHIID" evidence="3">
    <location>
        <begin position="157"/>
        <end position="161"/>
    </location>
</feature>
<dbReference type="PROSITE" id="PS50985">
    <property type="entry name" value="GRAS"/>
    <property type="match status" value="1"/>
</dbReference>
<dbReference type="Pfam" id="PF03514">
    <property type="entry name" value="GRAS"/>
    <property type="match status" value="1"/>
</dbReference>
<comment type="caution">
    <text evidence="4">The sequence shown here is derived from an EMBL/GenBank/DDBJ whole genome shotgun (WGS) entry which is preliminary data.</text>
</comment>
<keyword evidence="1" id="KW-0805">Transcription regulation</keyword>
<dbReference type="Proteomes" id="UP000325081">
    <property type="component" value="Unassembled WGS sequence"/>
</dbReference>
<reference evidence="5" key="1">
    <citation type="journal article" date="2019" name="Curr. Biol.">
        <title>Genome Sequence of Striga asiatica Provides Insight into the Evolution of Plant Parasitism.</title>
        <authorList>
            <person name="Yoshida S."/>
            <person name="Kim S."/>
            <person name="Wafula E.K."/>
            <person name="Tanskanen J."/>
            <person name="Kim Y.M."/>
            <person name="Honaas L."/>
            <person name="Yang Z."/>
            <person name="Spallek T."/>
            <person name="Conn C.E."/>
            <person name="Ichihashi Y."/>
            <person name="Cheong K."/>
            <person name="Cui S."/>
            <person name="Der J.P."/>
            <person name="Gundlach H."/>
            <person name="Jiao Y."/>
            <person name="Hori C."/>
            <person name="Ishida J.K."/>
            <person name="Kasahara H."/>
            <person name="Kiba T."/>
            <person name="Kim M.S."/>
            <person name="Koo N."/>
            <person name="Laohavisit A."/>
            <person name="Lee Y.H."/>
            <person name="Lumba S."/>
            <person name="McCourt P."/>
            <person name="Mortimer J.C."/>
            <person name="Mutuku J.M."/>
            <person name="Nomura T."/>
            <person name="Sasaki-Sekimoto Y."/>
            <person name="Seto Y."/>
            <person name="Wang Y."/>
            <person name="Wakatake T."/>
            <person name="Sakakibara H."/>
            <person name="Demura T."/>
            <person name="Yamaguchi S."/>
            <person name="Yoneyama K."/>
            <person name="Manabe R.I."/>
            <person name="Nelson D.C."/>
            <person name="Schulman A.H."/>
            <person name="Timko M.P."/>
            <person name="dePamphilis C.W."/>
            <person name="Choi D."/>
            <person name="Shirasu K."/>
        </authorList>
    </citation>
    <scope>NUCLEOTIDE SEQUENCE [LARGE SCALE GENOMIC DNA]</scope>
    <source>
        <strain evidence="5">cv. UVA1</strain>
    </source>
</reference>
<feature type="non-terminal residue" evidence="4">
    <location>
        <position position="460"/>
    </location>
</feature>
<protein>
    <submittedName>
        <fullName evidence="4">GRAS family transcription factor</fullName>
    </submittedName>
</protein>
<evidence type="ECO:0000256" key="2">
    <source>
        <dbReference type="ARBA" id="ARBA00023163"/>
    </source>
</evidence>
<evidence type="ECO:0000313" key="5">
    <source>
        <dbReference type="Proteomes" id="UP000325081"/>
    </source>
</evidence>
<accession>A0A5A7P8K7</accession>
<evidence type="ECO:0000313" key="4">
    <source>
        <dbReference type="EMBL" id="GER28866.1"/>
    </source>
</evidence>
<comment type="caution">
    <text evidence="3">Lacks conserved residue(s) required for the propagation of feature annotation.</text>
</comment>
<dbReference type="InterPro" id="IPR005202">
    <property type="entry name" value="TF_GRAS"/>
</dbReference>
<dbReference type="EMBL" id="BKCP01003335">
    <property type="protein sequence ID" value="GER28866.1"/>
    <property type="molecule type" value="Genomic_DNA"/>
</dbReference>